<comment type="similarity">
    <text evidence="1 2">Belongs to the cytochrome P450 family.</text>
</comment>
<dbReference type="CDD" id="cd20625">
    <property type="entry name" value="CYP164-like"/>
    <property type="match status" value="1"/>
</dbReference>
<dbReference type="InterPro" id="IPR002397">
    <property type="entry name" value="Cyt_P450_B"/>
</dbReference>
<evidence type="ECO:0000256" key="1">
    <source>
        <dbReference type="ARBA" id="ARBA00010617"/>
    </source>
</evidence>
<keyword evidence="2" id="KW-0479">Metal-binding</keyword>
<accession>A0ABS8P552</accession>
<dbReference type="PANTHER" id="PTHR46696">
    <property type="entry name" value="P450, PUTATIVE (EUROFUNG)-RELATED"/>
    <property type="match status" value="1"/>
</dbReference>
<reference evidence="3 4" key="1">
    <citation type="submission" date="2021-11" db="EMBL/GenBank/DDBJ databases">
        <title>Draft genome sequence of Actinomycetospora sp. SF1 isolated from the rhizosphere soil.</title>
        <authorList>
            <person name="Duangmal K."/>
            <person name="Chantavorakit T."/>
        </authorList>
    </citation>
    <scope>NUCLEOTIDE SEQUENCE [LARGE SCALE GENOMIC DNA]</scope>
    <source>
        <strain evidence="3 4">TBRC 5722</strain>
    </source>
</reference>
<gene>
    <name evidence="3" type="ORF">LQ327_06600</name>
</gene>
<dbReference type="PRINTS" id="PR00359">
    <property type="entry name" value="BP450"/>
</dbReference>
<dbReference type="SUPFAM" id="SSF48264">
    <property type="entry name" value="Cytochrome P450"/>
    <property type="match status" value="1"/>
</dbReference>
<name>A0ABS8P552_9PSEU</name>
<dbReference type="Gene3D" id="1.10.630.10">
    <property type="entry name" value="Cytochrome P450"/>
    <property type="match status" value="1"/>
</dbReference>
<sequence length="438" mass="47886">MVRDTLRWAATHGLMRAAIRREARHGNPDAALLLDPDLQGDPFAHYERLRETRPFARGAFSRVSVHHDVCTEVLRSEDFGVADRDAAMPAAVRLALRLAGPPPYPGPIDPPSMLAVDAPDHTRYRRLVTRAFTARRVSALRGRTEQIATELLDDLASPDGAPVDLVHRYASLLPVTVISEMLGVPTTMREQFLAWGDGAAASLDLGLPRDRWSTVQTNVAALHGWMSEHLRRLRADPGEDLLSQLVTVADDDGTGLTEHELVSTALLVLAAGFETTVNLIANGTRLLFDHPDQRERLAADPSLWPTAVDEVLRVESPVSRTARRARRDTEVAGREIPEGALVVTVLAGANRDPDVFTDPGVFDVGRANAREHVAFSSGIHYCLGAALARMEGEVALRALFERYPDLAPAGEARRRPTRILRGYEAMPVAVGPARREAA</sequence>
<dbReference type="Proteomes" id="UP001199469">
    <property type="component" value="Unassembled WGS sequence"/>
</dbReference>
<keyword evidence="2" id="KW-0349">Heme</keyword>
<dbReference type="Pfam" id="PF00067">
    <property type="entry name" value="p450"/>
    <property type="match status" value="1"/>
</dbReference>
<comment type="caution">
    <text evidence="3">The sequence shown here is derived from an EMBL/GenBank/DDBJ whole genome shotgun (WGS) entry which is preliminary data.</text>
</comment>
<keyword evidence="2" id="KW-0560">Oxidoreductase</keyword>
<dbReference type="PROSITE" id="PS00086">
    <property type="entry name" value="CYTOCHROME_P450"/>
    <property type="match status" value="1"/>
</dbReference>
<dbReference type="InterPro" id="IPR036396">
    <property type="entry name" value="Cyt_P450_sf"/>
</dbReference>
<keyword evidence="4" id="KW-1185">Reference proteome</keyword>
<keyword evidence="2" id="KW-0503">Monooxygenase</keyword>
<protein>
    <submittedName>
        <fullName evidence="3">Cytochrome P450</fullName>
    </submittedName>
</protein>
<organism evidence="3 4">
    <name type="scientific">Actinomycetospora endophytica</name>
    <dbReference type="NCBI Taxonomy" id="2291215"/>
    <lineage>
        <taxon>Bacteria</taxon>
        <taxon>Bacillati</taxon>
        <taxon>Actinomycetota</taxon>
        <taxon>Actinomycetes</taxon>
        <taxon>Pseudonocardiales</taxon>
        <taxon>Pseudonocardiaceae</taxon>
        <taxon>Actinomycetospora</taxon>
    </lineage>
</organism>
<evidence type="ECO:0000313" key="4">
    <source>
        <dbReference type="Proteomes" id="UP001199469"/>
    </source>
</evidence>
<dbReference type="InterPro" id="IPR001128">
    <property type="entry name" value="Cyt_P450"/>
</dbReference>
<dbReference type="EMBL" id="JAJNDB010000001">
    <property type="protein sequence ID" value="MCD2193057.1"/>
    <property type="molecule type" value="Genomic_DNA"/>
</dbReference>
<dbReference type="RefSeq" id="WP_230730710.1">
    <property type="nucleotide sequence ID" value="NZ_JAJNDB010000001.1"/>
</dbReference>
<proteinExistence type="inferred from homology"/>
<evidence type="ECO:0000256" key="2">
    <source>
        <dbReference type="RuleBase" id="RU000461"/>
    </source>
</evidence>
<keyword evidence="2" id="KW-0408">Iron</keyword>
<evidence type="ECO:0000313" key="3">
    <source>
        <dbReference type="EMBL" id="MCD2193057.1"/>
    </source>
</evidence>
<dbReference type="InterPro" id="IPR017972">
    <property type="entry name" value="Cyt_P450_CS"/>
</dbReference>
<dbReference type="PANTHER" id="PTHR46696:SF4">
    <property type="entry name" value="BIOTIN BIOSYNTHESIS CYTOCHROME P450"/>
    <property type="match status" value="1"/>
</dbReference>